<dbReference type="Pfam" id="PF00005">
    <property type="entry name" value="ABC_tran"/>
    <property type="match status" value="1"/>
</dbReference>
<dbReference type="PROSITE" id="PS00211">
    <property type="entry name" value="ABC_TRANSPORTER_1"/>
    <property type="match status" value="1"/>
</dbReference>
<comment type="caution">
    <text evidence="7">The sequence shown here is derived from an EMBL/GenBank/DDBJ whole genome shotgun (WGS) entry which is preliminary data.</text>
</comment>
<organism evidence="7 8">
    <name type="scientific">Nonomuraea phyllanthi</name>
    <dbReference type="NCBI Taxonomy" id="2219224"/>
    <lineage>
        <taxon>Bacteria</taxon>
        <taxon>Bacillati</taxon>
        <taxon>Actinomycetota</taxon>
        <taxon>Actinomycetes</taxon>
        <taxon>Streptosporangiales</taxon>
        <taxon>Streptosporangiaceae</taxon>
        <taxon>Nonomuraea</taxon>
    </lineage>
</organism>
<sequence>MADASWPRALAGVAELAWRGAPVTVVAYVGATLAQAALPVTTAWLTKALLDALTTRHGSVLGTALGLAACGLAAGVLPAASTYANAALGRSVGLRATDRLFAATEGFVGLRHFEDPAFLDRLRLAQQSTASCHGLLGSAFEAGRAALTIAGFLGAVAVINPWMAAIVLASLVPALFVQLRLSRQYAAMMWQTSPAERREFFYGQLLTGTQPAKEIRLFGTGSFLRGRMLDERRRINRAQRLLDLRQLGSHGGLELLAALVAGGGLVWAGLAARDGGISVGDVVMFAGAVAGTQAGLNTLAQTIAQISQGLRMFFHYVDVTRTPPDLPIAAAAGPLPALRRGIELRDVWFRYGDDHPWILRGVDLFVPYGAAVALVGLNGAGKSTLVKLLCRFYDPTKGAILWDGVDLRDCDPSELRARISSVFQDHMAYDLPASENVGLGHLPLLDSPPAVEAAARQAGIHDTLAALPLGYRTPLTRVFFGESDEDPQIAGVQLSGGQWQRVAIARALLRPDPELMILDEPSSGLDPEAEYDIHTRMRAGRAGRTSLLISHRLNTVRDADLIVVLEEGRVAEQGRHEELMDRQGSYARLFTLQSTGYAAEHIG</sequence>
<gene>
    <name evidence="7" type="ORF">FH608_047920</name>
</gene>
<accession>A0A5C4V277</accession>
<evidence type="ECO:0000256" key="1">
    <source>
        <dbReference type="ARBA" id="ARBA00004651"/>
    </source>
</evidence>
<dbReference type="Proteomes" id="UP000312512">
    <property type="component" value="Unassembled WGS sequence"/>
</dbReference>
<dbReference type="InterPro" id="IPR039421">
    <property type="entry name" value="Type_1_exporter"/>
</dbReference>
<evidence type="ECO:0000256" key="2">
    <source>
        <dbReference type="ARBA" id="ARBA00022692"/>
    </source>
</evidence>
<evidence type="ECO:0000313" key="8">
    <source>
        <dbReference type="Proteomes" id="UP000312512"/>
    </source>
</evidence>
<keyword evidence="2" id="KW-0812">Transmembrane</keyword>
<dbReference type="GO" id="GO:0005886">
    <property type="term" value="C:plasma membrane"/>
    <property type="evidence" value="ECO:0007669"/>
    <property type="project" value="UniProtKB-SubCell"/>
</dbReference>
<dbReference type="PROSITE" id="PS50893">
    <property type="entry name" value="ABC_TRANSPORTER_2"/>
    <property type="match status" value="1"/>
</dbReference>
<keyword evidence="5" id="KW-1133">Transmembrane helix</keyword>
<dbReference type="OrthoDB" id="9806127at2"/>
<protein>
    <submittedName>
        <fullName evidence="7">ATP-binding cassette domain-containing protein</fullName>
    </submittedName>
</protein>
<evidence type="ECO:0000313" key="7">
    <source>
        <dbReference type="EMBL" id="KAB8185220.1"/>
    </source>
</evidence>
<keyword evidence="3" id="KW-0547">Nucleotide-binding</keyword>
<dbReference type="SUPFAM" id="SSF90123">
    <property type="entry name" value="ABC transporter transmembrane region"/>
    <property type="match status" value="1"/>
</dbReference>
<dbReference type="InterPro" id="IPR036640">
    <property type="entry name" value="ABC1_TM_sf"/>
</dbReference>
<dbReference type="EMBL" id="VDLX02000031">
    <property type="protein sequence ID" value="KAB8185220.1"/>
    <property type="molecule type" value="Genomic_DNA"/>
</dbReference>
<dbReference type="SUPFAM" id="SSF52540">
    <property type="entry name" value="P-loop containing nucleoside triphosphate hydrolases"/>
    <property type="match status" value="1"/>
</dbReference>
<dbReference type="RefSeq" id="WP_139637883.1">
    <property type="nucleotide sequence ID" value="NZ_VDLX02000031.1"/>
</dbReference>
<dbReference type="GO" id="GO:0016887">
    <property type="term" value="F:ATP hydrolysis activity"/>
    <property type="evidence" value="ECO:0007669"/>
    <property type="project" value="InterPro"/>
</dbReference>
<dbReference type="InterPro" id="IPR011527">
    <property type="entry name" value="ABC1_TM_dom"/>
</dbReference>
<dbReference type="PANTHER" id="PTHR43394">
    <property type="entry name" value="ATP-DEPENDENT PERMEASE MDL1, MITOCHONDRIAL"/>
    <property type="match status" value="1"/>
</dbReference>
<keyword evidence="4 7" id="KW-0067">ATP-binding</keyword>
<dbReference type="GO" id="GO:0005524">
    <property type="term" value="F:ATP binding"/>
    <property type="evidence" value="ECO:0007669"/>
    <property type="project" value="UniProtKB-KW"/>
</dbReference>
<dbReference type="PROSITE" id="PS50929">
    <property type="entry name" value="ABC_TM1F"/>
    <property type="match status" value="1"/>
</dbReference>
<evidence type="ECO:0000256" key="6">
    <source>
        <dbReference type="ARBA" id="ARBA00023136"/>
    </source>
</evidence>
<evidence type="ECO:0000256" key="3">
    <source>
        <dbReference type="ARBA" id="ARBA00022741"/>
    </source>
</evidence>
<dbReference type="InterPro" id="IPR003593">
    <property type="entry name" value="AAA+_ATPase"/>
</dbReference>
<dbReference type="PANTHER" id="PTHR43394:SF1">
    <property type="entry name" value="ATP-BINDING CASSETTE SUB-FAMILY B MEMBER 10, MITOCHONDRIAL"/>
    <property type="match status" value="1"/>
</dbReference>
<dbReference type="SMART" id="SM00382">
    <property type="entry name" value="AAA"/>
    <property type="match status" value="1"/>
</dbReference>
<evidence type="ECO:0000256" key="5">
    <source>
        <dbReference type="ARBA" id="ARBA00022989"/>
    </source>
</evidence>
<keyword evidence="6" id="KW-0472">Membrane</keyword>
<dbReference type="Gene3D" id="1.20.1560.10">
    <property type="entry name" value="ABC transporter type 1, transmembrane domain"/>
    <property type="match status" value="1"/>
</dbReference>
<name>A0A5C4V277_9ACTN</name>
<dbReference type="Gene3D" id="3.40.50.300">
    <property type="entry name" value="P-loop containing nucleotide triphosphate hydrolases"/>
    <property type="match status" value="1"/>
</dbReference>
<proteinExistence type="predicted"/>
<evidence type="ECO:0000256" key="4">
    <source>
        <dbReference type="ARBA" id="ARBA00022840"/>
    </source>
</evidence>
<dbReference type="GO" id="GO:0015421">
    <property type="term" value="F:ABC-type oligopeptide transporter activity"/>
    <property type="evidence" value="ECO:0007669"/>
    <property type="project" value="TreeGrafter"/>
</dbReference>
<dbReference type="InterPro" id="IPR003439">
    <property type="entry name" value="ABC_transporter-like_ATP-bd"/>
</dbReference>
<keyword evidence="8" id="KW-1185">Reference proteome</keyword>
<dbReference type="AlphaFoldDB" id="A0A5C4V277"/>
<comment type="subcellular location">
    <subcellularLocation>
        <location evidence="1">Cell membrane</location>
        <topology evidence="1">Multi-pass membrane protein</topology>
    </subcellularLocation>
</comment>
<dbReference type="InterPro" id="IPR027417">
    <property type="entry name" value="P-loop_NTPase"/>
</dbReference>
<dbReference type="InterPro" id="IPR017871">
    <property type="entry name" value="ABC_transporter-like_CS"/>
</dbReference>
<reference evidence="7 8" key="1">
    <citation type="submission" date="2019-10" db="EMBL/GenBank/DDBJ databases">
        <title>Nonomuraea sp. nov., isolated from Phyllanthus amarus.</title>
        <authorList>
            <person name="Klykleung N."/>
            <person name="Tanasupawat S."/>
        </authorList>
    </citation>
    <scope>NUCLEOTIDE SEQUENCE [LARGE SCALE GENOMIC DNA]</scope>
    <source>
        <strain evidence="7 8">PA1-10</strain>
    </source>
</reference>